<dbReference type="InterPro" id="IPR050738">
    <property type="entry name" value="Sulfatase"/>
</dbReference>
<dbReference type="EMBL" id="SGXC01000001">
    <property type="protein sequence ID" value="RZS84409.1"/>
    <property type="molecule type" value="Genomic_DNA"/>
</dbReference>
<comment type="caution">
    <text evidence="4">The sequence shown here is derived from an EMBL/GenBank/DDBJ whole genome shotgun (WGS) entry which is preliminary data.</text>
</comment>
<accession>A0A4Q7NHP0</accession>
<evidence type="ECO:0000313" key="4">
    <source>
        <dbReference type="EMBL" id="RZS84409.1"/>
    </source>
</evidence>
<dbReference type="RefSeq" id="WP_242621304.1">
    <property type="nucleotide sequence ID" value="NZ_SGXC01000001.1"/>
</dbReference>
<dbReference type="Gene3D" id="3.40.720.10">
    <property type="entry name" value="Alkaline Phosphatase, subunit A"/>
    <property type="match status" value="1"/>
</dbReference>
<keyword evidence="5" id="KW-1185">Reference proteome</keyword>
<dbReference type="PANTHER" id="PTHR42693">
    <property type="entry name" value="ARYLSULFATASE FAMILY MEMBER"/>
    <property type="match status" value="1"/>
</dbReference>
<feature type="domain" description="Sulfatase N-terminal" evidence="3">
    <location>
        <begin position="2"/>
        <end position="394"/>
    </location>
</feature>
<dbReference type="InterPro" id="IPR000917">
    <property type="entry name" value="Sulfatase_N"/>
</dbReference>
<reference evidence="4 5" key="1">
    <citation type="submission" date="2019-02" db="EMBL/GenBank/DDBJ databases">
        <title>Genomic Encyclopedia of Type Strains, Phase IV (KMG-IV): sequencing the most valuable type-strain genomes for metagenomic binning, comparative biology and taxonomic classification.</title>
        <authorList>
            <person name="Goeker M."/>
        </authorList>
    </citation>
    <scope>NUCLEOTIDE SEQUENCE [LARGE SCALE GENOMIC DNA]</scope>
    <source>
        <strain evidence="4 5">K24</strain>
    </source>
</reference>
<sequence length="505" mass="55483">MNIIFITSDQHRGDCYGFEGRRVSTPHLDDMARHGTRFAHCVTPSVVCQPARASILTGLLPMTHGVSDNGIDLPAAMGERGFAAALSNAGYRTGFIGKAHFASHLTFAPTGSPECRHSQANFGADWNGPYMGFQHVELIVEGHNNHPPFEPPAGQHYSRWYYGDGRGAERNALYSRDLGPSTGGAWETHYSALPLAWHNSTWIGDRTLEFIRRNHDRPFVVWASFPDPHHPFDCPEPWSRLHAPSDIDLPRARTRRLDDKPWWHRAYLEGVSTAGGDDLRSLRIRPANEPPSDVQLRHIIANYYGMISLIDHQVGRIEALVSELGLAGDTLVVFTSDHGEWLGDHGLLQKGPMLYDGLMRVGMIAKGPGIPAGRVVADPVSTLDVAATLLDYGGVPAAAPMHGATLRGLIEGRDSREHALCEWDLGAGRRGVPLLLRAVRTADAKLTVEMHSGDGEMYDLQADPLETRNVFHEPGYADLRTRLEAMLAARPDDVYACKPAYAGLA</sequence>
<evidence type="ECO:0000259" key="3">
    <source>
        <dbReference type="Pfam" id="PF00884"/>
    </source>
</evidence>
<keyword evidence="2" id="KW-0378">Hydrolase</keyword>
<evidence type="ECO:0000256" key="2">
    <source>
        <dbReference type="ARBA" id="ARBA00022801"/>
    </source>
</evidence>
<dbReference type="SUPFAM" id="SSF53649">
    <property type="entry name" value="Alkaline phosphatase-like"/>
    <property type="match status" value="1"/>
</dbReference>
<organism evidence="4 5">
    <name type="scientific">Pigmentiphaga kullae</name>
    <dbReference type="NCBI Taxonomy" id="151784"/>
    <lineage>
        <taxon>Bacteria</taxon>
        <taxon>Pseudomonadati</taxon>
        <taxon>Pseudomonadota</taxon>
        <taxon>Betaproteobacteria</taxon>
        <taxon>Burkholderiales</taxon>
        <taxon>Alcaligenaceae</taxon>
        <taxon>Pigmentiphaga</taxon>
    </lineage>
</organism>
<gene>
    <name evidence="4" type="ORF">EV675_0426</name>
</gene>
<dbReference type="InterPro" id="IPR017850">
    <property type="entry name" value="Alkaline_phosphatase_core_sf"/>
</dbReference>
<dbReference type="PANTHER" id="PTHR42693:SF53">
    <property type="entry name" value="ENDO-4-O-SULFATASE"/>
    <property type="match status" value="1"/>
</dbReference>
<evidence type="ECO:0000256" key="1">
    <source>
        <dbReference type="ARBA" id="ARBA00008779"/>
    </source>
</evidence>
<name>A0A4Q7NHP0_9BURK</name>
<dbReference type="Pfam" id="PF00884">
    <property type="entry name" value="Sulfatase"/>
    <property type="match status" value="1"/>
</dbReference>
<comment type="similarity">
    <text evidence="1">Belongs to the sulfatase family.</text>
</comment>
<protein>
    <submittedName>
        <fullName evidence="4">Arylsulfatase A-like enzyme</fullName>
    </submittedName>
</protein>
<dbReference type="GO" id="GO:0004065">
    <property type="term" value="F:arylsulfatase activity"/>
    <property type="evidence" value="ECO:0007669"/>
    <property type="project" value="TreeGrafter"/>
</dbReference>
<dbReference type="AlphaFoldDB" id="A0A4Q7NHP0"/>
<dbReference type="Proteomes" id="UP000292445">
    <property type="component" value="Unassembled WGS sequence"/>
</dbReference>
<proteinExistence type="inferred from homology"/>
<evidence type="ECO:0000313" key="5">
    <source>
        <dbReference type="Proteomes" id="UP000292445"/>
    </source>
</evidence>